<organism evidence="1 2">
    <name type="scientific">Portunus trituberculatus</name>
    <name type="common">Swimming crab</name>
    <name type="synonym">Neptunus trituberculatus</name>
    <dbReference type="NCBI Taxonomy" id="210409"/>
    <lineage>
        <taxon>Eukaryota</taxon>
        <taxon>Metazoa</taxon>
        <taxon>Ecdysozoa</taxon>
        <taxon>Arthropoda</taxon>
        <taxon>Crustacea</taxon>
        <taxon>Multicrustacea</taxon>
        <taxon>Malacostraca</taxon>
        <taxon>Eumalacostraca</taxon>
        <taxon>Eucarida</taxon>
        <taxon>Decapoda</taxon>
        <taxon>Pleocyemata</taxon>
        <taxon>Brachyura</taxon>
        <taxon>Eubrachyura</taxon>
        <taxon>Portunoidea</taxon>
        <taxon>Portunidae</taxon>
        <taxon>Portuninae</taxon>
        <taxon>Portunus</taxon>
    </lineage>
</organism>
<protein>
    <recommendedName>
        <fullName evidence="3">RNase H type-1 domain-containing protein</fullName>
    </recommendedName>
</protein>
<sequence>MFCDASLTGWGAVVRDAKTRVHWTHDELDHINSLELKAILLGLQSLYKDSRDTLIIPLQLPV</sequence>
<proteinExistence type="predicted"/>
<name>A0A5B7G0Z6_PORTR</name>
<evidence type="ECO:0000313" key="2">
    <source>
        <dbReference type="Proteomes" id="UP000324222"/>
    </source>
</evidence>
<dbReference type="OrthoDB" id="2348824at2759"/>
<evidence type="ECO:0008006" key="3">
    <source>
        <dbReference type="Google" id="ProtNLM"/>
    </source>
</evidence>
<comment type="caution">
    <text evidence="1">The sequence shown here is derived from an EMBL/GenBank/DDBJ whole genome shotgun (WGS) entry which is preliminary data.</text>
</comment>
<reference evidence="1 2" key="1">
    <citation type="submission" date="2019-05" db="EMBL/GenBank/DDBJ databases">
        <title>Another draft genome of Portunus trituberculatus and its Hox gene families provides insights of decapod evolution.</title>
        <authorList>
            <person name="Jeong J.-H."/>
            <person name="Song I."/>
            <person name="Kim S."/>
            <person name="Choi T."/>
            <person name="Kim D."/>
            <person name="Ryu S."/>
            <person name="Kim W."/>
        </authorList>
    </citation>
    <scope>NUCLEOTIDE SEQUENCE [LARGE SCALE GENOMIC DNA]</scope>
    <source>
        <tissue evidence="1">Muscle</tissue>
    </source>
</reference>
<keyword evidence="2" id="KW-1185">Reference proteome</keyword>
<dbReference type="CDD" id="cd09275">
    <property type="entry name" value="RNase_HI_RT_DIRS1"/>
    <property type="match status" value="1"/>
</dbReference>
<dbReference type="Proteomes" id="UP000324222">
    <property type="component" value="Unassembled WGS sequence"/>
</dbReference>
<dbReference type="EMBL" id="VSRR010010989">
    <property type="protein sequence ID" value="MPC52572.1"/>
    <property type="molecule type" value="Genomic_DNA"/>
</dbReference>
<accession>A0A5B7G0Z6</accession>
<evidence type="ECO:0000313" key="1">
    <source>
        <dbReference type="EMBL" id="MPC52572.1"/>
    </source>
</evidence>
<dbReference type="AlphaFoldDB" id="A0A5B7G0Z6"/>
<gene>
    <name evidence="1" type="ORF">E2C01_046443</name>
</gene>